<name>A0AAV6TWL0_9ARAC</name>
<gene>
    <name evidence="1" type="ORF">JTE90_013404</name>
</gene>
<protein>
    <submittedName>
        <fullName evidence="1">Uncharacterized protein</fullName>
    </submittedName>
</protein>
<reference evidence="1 2" key="1">
    <citation type="journal article" date="2022" name="Nat. Ecol. Evol.">
        <title>A masculinizing supergene underlies an exaggerated male reproductive morph in a spider.</title>
        <authorList>
            <person name="Hendrickx F."/>
            <person name="De Corte Z."/>
            <person name="Sonet G."/>
            <person name="Van Belleghem S.M."/>
            <person name="Kostlbacher S."/>
            <person name="Vangestel C."/>
        </authorList>
    </citation>
    <scope>NUCLEOTIDE SEQUENCE [LARGE SCALE GENOMIC DNA]</scope>
    <source>
        <strain evidence="1">W744_W776</strain>
    </source>
</reference>
<evidence type="ECO:0000313" key="2">
    <source>
        <dbReference type="Proteomes" id="UP000827092"/>
    </source>
</evidence>
<organism evidence="1 2">
    <name type="scientific">Oedothorax gibbosus</name>
    <dbReference type="NCBI Taxonomy" id="931172"/>
    <lineage>
        <taxon>Eukaryota</taxon>
        <taxon>Metazoa</taxon>
        <taxon>Ecdysozoa</taxon>
        <taxon>Arthropoda</taxon>
        <taxon>Chelicerata</taxon>
        <taxon>Arachnida</taxon>
        <taxon>Araneae</taxon>
        <taxon>Araneomorphae</taxon>
        <taxon>Entelegynae</taxon>
        <taxon>Araneoidea</taxon>
        <taxon>Linyphiidae</taxon>
        <taxon>Erigoninae</taxon>
        <taxon>Oedothorax</taxon>
    </lineage>
</organism>
<dbReference type="AlphaFoldDB" id="A0AAV6TWL0"/>
<keyword evidence="2" id="KW-1185">Reference proteome</keyword>
<evidence type="ECO:0000313" key="1">
    <source>
        <dbReference type="EMBL" id="KAG8175854.1"/>
    </source>
</evidence>
<proteinExistence type="predicted"/>
<accession>A0AAV6TWL0</accession>
<dbReference type="Proteomes" id="UP000827092">
    <property type="component" value="Unassembled WGS sequence"/>
</dbReference>
<comment type="caution">
    <text evidence="1">The sequence shown here is derived from an EMBL/GenBank/DDBJ whole genome shotgun (WGS) entry which is preliminary data.</text>
</comment>
<dbReference type="EMBL" id="JAFNEN010000948">
    <property type="protein sequence ID" value="KAG8175854.1"/>
    <property type="molecule type" value="Genomic_DNA"/>
</dbReference>
<sequence>MIQGFWLRASPRALMGNTPAPCSSTPREQSVGSHVHSVDVTMTLKHGRTIQNPCVGLRHFFMAPQASAVARVPQLFAKNPQYLLVGVHQLFNSSVFPEVGVVLRTALGGIDRHSPSK</sequence>